<protein>
    <submittedName>
        <fullName evidence="1">Uncharacterized protein</fullName>
    </submittedName>
</protein>
<gene>
    <name evidence="1" type="ORF">GKE48_09925</name>
</gene>
<dbReference type="RefSeq" id="WP_154300993.1">
    <property type="nucleotide sequence ID" value="NZ_WKRD01000007.1"/>
</dbReference>
<accession>A0A7C9LXP6</accession>
<evidence type="ECO:0000313" key="2">
    <source>
        <dbReference type="Proteomes" id="UP000481964"/>
    </source>
</evidence>
<name>A0A7C9LXP6_9FIRM</name>
<sequence>MQQVTLSALTALISSSERARVIKNGAVVFADWGYYLKECYQEKGFTGDEIVTDFRAHLDVAHKDWRKLGLMPPLDQESTPQYIAGDMHINMYYDIYI</sequence>
<dbReference type="AlphaFoldDB" id="A0A7C9LXP6"/>
<dbReference type="Proteomes" id="UP000481964">
    <property type="component" value="Unassembled WGS sequence"/>
</dbReference>
<proteinExistence type="predicted"/>
<organism evidence="1 2">
    <name type="scientific">Lachnospira eligens</name>
    <dbReference type="NCBI Taxonomy" id="39485"/>
    <lineage>
        <taxon>Bacteria</taxon>
        <taxon>Bacillati</taxon>
        <taxon>Bacillota</taxon>
        <taxon>Clostridia</taxon>
        <taxon>Lachnospirales</taxon>
        <taxon>Lachnospiraceae</taxon>
        <taxon>Lachnospira</taxon>
    </lineage>
</organism>
<evidence type="ECO:0000313" key="1">
    <source>
        <dbReference type="EMBL" id="MSC57755.1"/>
    </source>
</evidence>
<comment type="caution">
    <text evidence="1">The sequence shown here is derived from an EMBL/GenBank/DDBJ whole genome shotgun (WGS) entry which is preliminary data.</text>
</comment>
<dbReference type="EMBL" id="WKRD01000007">
    <property type="protein sequence ID" value="MSC57755.1"/>
    <property type="molecule type" value="Genomic_DNA"/>
</dbReference>
<reference evidence="1 2" key="1">
    <citation type="journal article" date="2019" name="Nat. Med.">
        <title>A library of human gut bacterial isolates paired with longitudinal multiomics data enables mechanistic microbiome research.</title>
        <authorList>
            <person name="Poyet M."/>
            <person name="Groussin M."/>
            <person name="Gibbons S.M."/>
            <person name="Avila-Pacheco J."/>
            <person name="Jiang X."/>
            <person name="Kearney S.M."/>
            <person name="Perrotta A.R."/>
            <person name="Berdy B."/>
            <person name="Zhao S."/>
            <person name="Lieberman T.D."/>
            <person name="Swanson P.K."/>
            <person name="Smith M."/>
            <person name="Roesemann S."/>
            <person name="Alexander J.E."/>
            <person name="Rich S.A."/>
            <person name="Livny J."/>
            <person name="Vlamakis H."/>
            <person name="Clish C."/>
            <person name="Bullock K."/>
            <person name="Deik A."/>
            <person name="Scott J."/>
            <person name="Pierce K.A."/>
            <person name="Xavier R.J."/>
            <person name="Alm E.J."/>
        </authorList>
    </citation>
    <scope>NUCLEOTIDE SEQUENCE [LARGE SCALE GENOMIC DNA]</scope>
    <source>
        <strain evidence="1 2">BIOML-A1</strain>
    </source>
</reference>